<keyword evidence="1" id="KW-0472">Membrane</keyword>
<protein>
    <submittedName>
        <fullName evidence="2">Uncharacterized protein</fullName>
    </submittedName>
</protein>
<reference evidence="2" key="1">
    <citation type="submission" date="2014-09" db="EMBL/GenBank/DDBJ databases">
        <authorList>
            <person name="Magalhaes I.L.F."/>
            <person name="Oliveira U."/>
            <person name="Santos F.R."/>
            <person name="Vidigal T.H.D.A."/>
            <person name="Brescovit A.D."/>
            <person name="Santos A.J."/>
        </authorList>
    </citation>
    <scope>NUCLEOTIDE SEQUENCE</scope>
    <source>
        <tissue evidence="2">Shoot tissue taken approximately 20 cm above the soil surface</tissue>
    </source>
</reference>
<proteinExistence type="predicted"/>
<organism evidence="2">
    <name type="scientific">Arundo donax</name>
    <name type="common">Giant reed</name>
    <name type="synonym">Donax arundinaceus</name>
    <dbReference type="NCBI Taxonomy" id="35708"/>
    <lineage>
        <taxon>Eukaryota</taxon>
        <taxon>Viridiplantae</taxon>
        <taxon>Streptophyta</taxon>
        <taxon>Embryophyta</taxon>
        <taxon>Tracheophyta</taxon>
        <taxon>Spermatophyta</taxon>
        <taxon>Magnoliopsida</taxon>
        <taxon>Liliopsida</taxon>
        <taxon>Poales</taxon>
        <taxon>Poaceae</taxon>
        <taxon>PACMAD clade</taxon>
        <taxon>Arundinoideae</taxon>
        <taxon>Arundineae</taxon>
        <taxon>Arundo</taxon>
    </lineage>
</organism>
<name>A0A0A9ENA5_ARUDO</name>
<evidence type="ECO:0000256" key="1">
    <source>
        <dbReference type="SAM" id="Phobius"/>
    </source>
</evidence>
<feature type="transmembrane region" description="Helical" evidence="1">
    <location>
        <begin position="34"/>
        <end position="56"/>
    </location>
</feature>
<evidence type="ECO:0000313" key="2">
    <source>
        <dbReference type="EMBL" id="JAD99355.1"/>
    </source>
</evidence>
<keyword evidence="1" id="KW-1133">Transmembrane helix</keyword>
<sequence length="59" mass="6500">MKAKGCPSLLSPLHLATKIGTHVSNSGTPFCCPALFILMLTMVSLYMISFLPHFILHRL</sequence>
<reference evidence="2" key="2">
    <citation type="journal article" date="2015" name="Data Brief">
        <title>Shoot transcriptome of the giant reed, Arundo donax.</title>
        <authorList>
            <person name="Barrero R.A."/>
            <person name="Guerrero F.D."/>
            <person name="Moolhuijzen P."/>
            <person name="Goolsby J.A."/>
            <person name="Tidwell J."/>
            <person name="Bellgard S.E."/>
            <person name="Bellgard M.I."/>
        </authorList>
    </citation>
    <scope>NUCLEOTIDE SEQUENCE</scope>
    <source>
        <tissue evidence="2">Shoot tissue taken approximately 20 cm above the soil surface</tissue>
    </source>
</reference>
<dbReference type="EMBL" id="GBRH01198540">
    <property type="protein sequence ID" value="JAD99355.1"/>
    <property type="molecule type" value="Transcribed_RNA"/>
</dbReference>
<accession>A0A0A9ENA5</accession>
<dbReference type="AlphaFoldDB" id="A0A0A9ENA5"/>
<keyword evidence="1" id="KW-0812">Transmembrane</keyword>